<dbReference type="Pfam" id="PF00669">
    <property type="entry name" value="Flagellin_N"/>
    <property type="match status" value="1"/>
</dbReference>
<reference evidence="6 7" key="1">
    <citation type="submission" date="2018-10" db="EMBL/GenBank/DDBJ databases">
        <title>Genomic Encyclopedia of Type Strains, Phase IV (KMG-IV): sequencing the most valuable type-strain genomes for metagenomic binning, comparative biology and taxonomic classification.</title>
        <authorList>
            <person name="Goeker M."/>
        </authorList>
    </citation>
    <scope>NUCLEOTIDE SEQUENCE [LARGE SCALE GENOMIC DNA]</scope>
    <source>
        <strain evidence="6 7">DSM 22653</strain>
    </source>
</reference>
<accession>A0A660KYR3</accession>
<evidence type="ECO:0000259" key="5">
    <source>
        <dbReference type="Pfam" id="PF00700"/>
    </source>
</evidence>
<dbReference type="GO" id="GO:0009424">
    <property type="term" value="C:bacterial-type flagellum hook"/>
    <property type="evidence" value="ECO:0007669"/>
    <property type="project" value="InterPro"/>
</dbReference>
<gene>
    <name evidence="6" type="ORF">C7438_0881</name>
</gene>
<sequence length="294" mass="32053">MRITQSMLSERFLADYQAALRRIARAEEQLATGRKVVRPSDDPVIALRALRTESLLRDVAQFRRNADYARSFLDAQERSLAEGEDLLKRVRELLVQGANTALSAEARDAVASELRAVREQFAAVANTNLGGRYVFSGEATTEPAYGPSGLLDIPPAQRPLVAALSPGVSLPLGVTAVELFRPAPGGEDLFRFLERAEDVIRTGGDVGAVLGDFEAFEDNWLRRHTYVGSLQNRLELMASRLESQAVSGEKLLSETADTDLAEAVTRLTTAQNVYQAALGVGARILLPSLADFLR</sequence>
<evidence type="ECO:0000256" key="1">
    <source>
        <dbReference type="ARBA" id="ARBA00004365"/>
    </source>
</evidence>
<comment type="subcellular location">
    <subcellularLocation>
        <location evidence="1">Bacterial flagellum</location>
    </subcellularLocation>
</comment>
<comment type="similarity">
    <text evidence="2">Belongs to the bacterial flagellin family.</text>
</comment>
<feature type="domain" description="Flagellin C-terminal" evidence="5">
    <location>
        <begin position="225"/>
        <end position="283"/>
    </location>
</feature>
<organism evidence="6 7">
    <name type="scientific">Brockia lithotrophica</name>
    <dbReference type="NCBI Taxonomy" id="933949"/>
    <lineage>
        <taxon>Bacteria</taxon>
        <taxon>Bacillati</taxon>
        <taxon>Bacillota</taxon>
        <taxon>Bacilli</taxon>
        <taxon>Bacillales</taxon>
        <taxon>Bacillales Family X. Incertae Sedis</taxon>
        <taxon>Brockia</taxon>
    </lineage>
</organism>
<evidence type="ECO:0000313" key="7">
    <source>
        <dbReference type="Proteomes" id="UP000267019"/>
    </source>
</evidence>
<dbReference type="GO" id="GO:0005198">
    <property type="term" value="F:structural molecule activity"/>
    <property type="evidence" value="ECO:0007669"/>
    <property type="project" value="InterPro"/>
</dbReference>
<dbReference type="InterPro" id="IPR001029">
    <property type="entry name" value="Flagellin_N"/>
</dbReference>
<evidence type="ECO:0000259" key="4">
    <source>
        <dbReference type="Pfam" id="PF00669"/>
    </source>
</evidence>
<evidence type="ECO:0000313" key="6">
    <source>
        <dbReference type="EMBL" id="RKQ85487.1"/>
    </source>
</evidence>
<name>A0A660KYR3_9BACL</name>
<dbReference type="OrthoDB" id="9758307at2"/>
<keyword evidence="6" id="KW-0969">Cilium</keyword>
<dbReference type="PANTHER" id="PTHR42792:SF1">
    <property type="entry name" value="FLAGELLAR HOOK-ASSOCIATED PROTEIN 3"/>
    <property type="match status" value="1"/>
</dbReference>
<dbReference type="AlphaFoldDB" id="A0A660KYR3"/>
<evidence type="ECO:0000256" key="3">
    <source>
        <dbReference type="ARBA" id="ARBA00023143"/>
    </source>
</evidence>
<dbReference type="NCBIfam" id="TIGR02550">
    <property type="entry name" value="flagell_flgL"/>
    <property type="match status" value="1"/>
</dbReference>
<comment type="caution">
    <text evidence="6">The sequence shown here is derived from an EMBL/GenBank/DDBJ whole genome shotgun (WGS) entry which is preliminary data.</text>
</comment>
<dbReference type="PANTHER" id="PTHR42792">
    <property type="entry name" value="FLAGELLIN"/>
    <property type="match status" value="1"/>
</dbReference>
<dbReference type="RefSeq" id="WP_147401991.1">
    <property type="nucleotide sequence ID" value="NZ_RBIJ01000002.1"/>
</dbReference>
<dbReference type="Gene3D" id="1.20.1330.10">
    <property type="entry name" value="f41 fragment of flagellin, N-terminal domain"/>
    <property type="match status" value="1"/>
</dbReference>
<keyword evidence="3" id="KW-0975">Bacterial flagellum</keyword>
<dbReference type="Pfam" id="PF00700">
    <property type="entry name" value="Flagellin_C"/>
    <property type="match status" value="1"/>
</dbReference>
<keyword evidence="7" id="KW-1185">Reference proteome</keyword>
<dbReference type="InterPro" id="IPR046358">
    <property type="entry name" value="Flagellin_C"/>
</dbReference>
<dbReference type="InterPro" id="IPR013384">
    <property type="entry name" value="Flagell_FlgL"/>
</dbReference>
<keyword evidence="6" id="KW-0282">Flagellum</keyword>
<dbReference type="Proteomes" id="UP000267019">
    <property type="component" value="Unassembled WGS sequence"/>
</dbReference>
<evidence type="ECO:0000256" key="2">
    <source>
        <dbReference type="ARBA" id="ARBA00005709"/>
    </source>
</evidence>
<dbReference type="InterPro" id="IPR001492">
    <property type="entry name" value="Flagellin"/>
</dbReference>
<protein>
    <submittedName>
        <fullName evidence="6">Flagellar hook-associated protein 3 FlgL</fullName>
    </submittedName>
</protein>
<proteinExistence type="inferred from homology"/>
<keyword evidence="6" id="KW-0966">Cell projection</keyword>
<dbReference type="GO" id="GO:0071973">
    <property type="term" value="P:bacterial-type flagellum-dependent cell motility"/>
    <property type="evidence" value="ECO:0007669"/>
    <property type="project" value="InterPro"/>
</dbReference>
<dbReference type="SUPFAM" id="SSF64518">
    <property type="entry name" value="Phase 1 flagellin"/>
    <property type="match status" value="1"/>
</dbReference>
<feature type="domain" description="Flagellin N-terminal" evidence="4">
    <location>
        <begin position="16"/>
        <end position="140"/>
    </location>
</feature>
<dbReference type="EMBL" id="RBIJ01000002">
    <property type="protein sequence ID" value="RKQ85487.1"/>
    <property type="molecule type" value="Genomic_DNA"/>
</dbReference>